<dbReference type="InterPro" id="IPR030923">
    <property type="entry name" value="LptG"/>
</dbReference>
<keyword evidence="5 6" id="KW-0472">Membrane</keyword>
<feature type="transmembrane region" description="Helical" evidence="6">
    <location>
        <begin position="53"/>
        <end position="81"/>
    </location>
</feature>
<feature type="transmembrane region" description="Helical" evidence="6">
    <location>
        <begin position="93"/>
        <end position="117"/>
    </location>
</feature>
<reference evidence="7 8" key="1">
    <citation type="submission" date="2022-09" db="EMBL/GenBank/DDBJ databases">
        <authorList>
            <person name="Kop L."/>
        </authorList>
    </citation>
    <scope>NUCLEOTIDE SEQUENCE [LARGE SCALE GENOMIC DNA]</scope>
    <source>
        <strain evidence="7 8">347</strain>
    </source>
</reference>
<feature type="transmembrane region" description="Helical" evidence="6">
    <location>
        <begin position="279"/>
        <end position="297"/>
    </location>
</feature>
<evidence type="ECO:0000256" key="1">
    <source>
        <dbReference type="ARBA" id="ARBA00004651"/>
    </source>
</evidence>
<gene>
    <name evidence="7" type="ORF">NSPWAT_2458</name>
</gene>
<name>A0ABM9HH06_9BACT</name>
<keyword evidence="8" id="KW-1185">Reference proteome</keyword>
<protein>
    <submittedName>
        <fullName evidence="7">Permease, YjgP/YjgQ family</fullName>
    </submittedName>
</protein>
<dbReference type="PANTHER" id="PTHR33529">
    <property type="entry name" value="SLR0882 PROTEIN-RELATED"/>
    <property type="match status" value="1"/>
</dbReference>
<evidence type="ECO:0000256" key="5">
    <source>
        <dbReference type="ARBA" id="ARBA00023136"/>
    </source>
</evidence>
<evidence type="ECO:0000256" key="6">
    <source>
        <dbReference type="SAM" id="Phobius"/>
    </source>
</evidence>
<keyword evidence="2" id="KW-1003">Cell membrane</keyword>
<evidence type="ECO:0000313" key="8">
    <source>
        <dbReference type="Proteomes" id="UP001157733"/>
    </source>
</evidence>
<feature type="transmembrane region" description="Helical" evidence="6">
    <location>
        <begin position="337"/>
        <end position="357"/>
    </location>
</feature>
<sequence length="367" mass="42190">MKILKRYILGQFLKTYLLMVVSMVSVFLIIDAFERLDEFVTKHGTFWDFILYFVYKVPFILSYMAPQAILLATVVTLVGLARNNELTAMRACGISLMGITQPILSTSLIIALGLVLLNEFVTPKTSENMNYIFYVKVRGHENMHQTSRQNLWLRSPNGSIWNMETYDPVNNVMWDVSLFYYDRERPVMRQRIDAEKVSWNGDQWVFEKGAMRFFSPGGLDKTQFFDTQVFPVLEKPEDFNKVQKRAEEMSAREMYQNVLIKESEGFDATRSRVDLHHKLSYPFISVVLALVGIPLSIRSSRRGGMLFCIGLSLLIGFLFFFFYATSISLGQKGTFDPLLAAWGPCLLFITIGLYLLLTLDSEKILPI</sequence>
<accession>A0ABM9HH06</accession>
<feature type="transmembrane region" description="Helical" evidence="6">
    <location>
        <begin position="304"/>
        <end position="325"/>
    </location>
</feature>
<dbReference type="RefSeq" id="WP_282012154.1">
    <property type="nucleotide sequence ID" value="NZ_OX336137.1"/>
</dbReference>
<organism evidence="7 8">
    <name type="scientific">Nitrospina watsonii</name>
    <dbReference type="NCBI Taxonomy" id="1323948"/>
    <lineage>
        <taxon>Bacteria</taxon>
        <taxon>Pseudomonadati</taxon>
        <taxon>Nitrospinota/Tectimicrobiota group</taxon>
        <taxon>Nitrospinota</taxon>
        <taxon>Nitrospinia</taxon>
        <taxon>Nitrospinales</taxon>
        <taxon>Nitrospinaceae</taxon>
        <taxon>Nitrospina</taxon>
    </lineage>
</organism>
<proteinExistence type="predicted"/>
<keyword evidence="3 6" id="KW-0812">Transmembrane</keyword>
<dbReference type="PANTHER" id="PTHR33529:SF6">
    <property type="entry name" value="YJGP_YJGQ FAMILY PERMEASE"/>
    <property type="match status" value="1"/>
</dbReference>
<comment type="subcellular location">
    <subcellularLocation>
        <location evidence="1">Cell membrane</location>
        <topology evidence="1">Multi-pass membrane protein</topology>
    </subcellularLocation>
</comment>
<dbReference type="EMBL" id="OX336137">
    <property type="protein sequence ID" value="CAI2719314.1"/>
    <property type="molecule type" value="Genomic_DNA"/>
</dbReference>
<dbReference type="Proteomes" id="UP001157733">
    <property type="component" value="Chromosome"/>
</dbReference>
<keyword evidence="4 6" id="KW-1133">Transmembrane helix</keyword>
<feature type="transmembrane region" description="Helical" evidence="6">
    <location>
        <begin position="12"/>
        <end position="33"/>
    </location>
</feature>
<dbReference type="InterPro" id="IPR005495">
    <property type="entry name" value="LptG/LptF_permease"/>
</dbReference>
<evidence type="ECO:0000256" key="2">
    <source>
        <dbReference type="ARBA" id="ARBA00022475"/>
    </source>
</evidence>
<evidence type="ECO:0000256" key="4">
    <source>
        <dbReference type="ARBA" id="ARBA00022989"/>
    </source>
</evidence>
<dbReference type="Pfam" id="PF03739">
    <property type="entry name" value="LptF_LptG"/>
    <property type="match status" value="1"/>
</dbReference>
<dbReference type="NCBIfam" id="TIGR04408">
    <property type="entry name" value="LptG_lptG"/>
    <property type="match status" value="1"/>
</dbReference>
<evidence type="ECO:0000313" key="7">
    <source>
        <dbReference type="EMBL" id="CAI2719314.1"/>
    </source>
</evidence>
<evidence type="ECO:0000256" key="3">
    <source>
        <dbReference type="ARBA" id="ARBA00022692"/>
    </source>
</evidence>